<keyword evidence="3" id="KW-1185">Reference proteome</keyword>
<dbReference type="EMBL" id="JAKWJU010000002">
    <property type="protein sequence ID" value="MCH6160264.1"/>
    <property type="molecule type" value="Genomic_DNA"/>
</dbReference>
<gene>
    <name evidence="2" type="ORF">MMA15_07480</name>
</gene>
<organism evidence="2 3">
    <name type="scientific">Streptomyces marispadix</name>
    <dbReference type="NCBI Taxonomy" id="2922868"/>
    <lineage>
        <taxon>Bacteria</taxon>
        <taxon>Bacillati</taxon>
        <taxon>Actinomycetota</taxon>
        <taxon>Actinomycetes</taxon>
        <taxon>Kitasatosporales</taxon>
        <taxon>Streptomycetaceae</taxon>
        <taxon>Streptomyces</taxon>
    </lineage>
</organism>
<sequence>MLTTETAAWVMLSIAASSAAVRLILAVLAAHAARKALGTSAESKAAERLRAHRLAVLRALLNGLGARRR</sequence>
<name>A0ABS9SVG1_9ACTN</name>
<comment type="caution">
    <text evidence="2">The sequence shown here is derived from an EMBL/GenBank/DDBJ whole genome shotgun (WGS) entry which is preliminary data.</text>
</comment>
<evidence type="ECO:0000256" key="1">
    <source>
        <dbReference type="SAM" id="Phobius"/>
    </source>
</evidence>
<evidence type="ECO:0000313" key="3">
    <source>
        <dbReference type="Proteomes" id="UP001166784"/>
    </source>
</evidence>
<keyword evidence="1" id="KW-0812">Transmembrane</keyword>
<feature type="transmembrane region" description="Helical" evidence="1">
    <location>
        <begin position="6"/>
        <end position="30"/>
    </location>
</feature>
<keyword evidence="1" id="KW-1133">Transmembrane helix</keyword>
<evidence type="ECO:0000313" key="2">
    <source>
        <dbReference type="EMBL" id="MCH6160264.1"/>
    </source>
</evidence>
<protein>
    <submittedName>
        <fullName evidence="2">Uncharacterized protein</fullName>
    </submittedName>
</protein>
<reference evidence="2" key="2">
    <citation type="journal article" date="2023" name="Int. J. Syst. Evol. Microbiol.">
        <title>Streptomyces marispadix sp. nov., isolated from marine beach sediment of the Northern Coast of Portugal.</title>
        <authorList>
            <person name="dos Santos J.D.N."/>
            <person name="Vitorino I.R."/>
            <person name="Kallscheuer N."/>
            <person name="Srivastava A."/>
            <person name="Krautwurst S."/>
            <person name="Marz M."/>
            <person name="Jogler C."/>
            <person name="Lobo Da Cunha A."/>
            <person name="Catita J."/>
            <person name="Goncalves H."/>
            <person name="Gonzalez I."/>
            <person name="Reyes F."/>
            <person name="Lage O.M."/>
        </authorList>
    </citation>
    <scope>NUCLEOTIDE SEQUENCE</scope>
    <source>
        <strain evidence="2">M600PL45_2</strain>
    </source>
</reference>
<dbReference type="RefSeq" id="WP_241058322.1">
    <property type="nucleotide sequence ID" value="NZ_JAKWJU010000002.1"/>
</dbReference>
<dbReference type="Proteomes" id="UP001166784">
    <property type="component" value="Unassembled WGS sequence"/>
</dbReference>
<accession>A0ABS9SVG1</accession>
<proteinExistence type="predicted"/>
<keyword evidence="1" id="KW-0472">Membrane</keyword>
<reference evidence="2" key="1">
    <citation type="submission" date="2022-03" db="EMBL/GenBank/DDBJ databases">
        <authorList>
            <person name="Santos J.D.N."/>
            <person name="Kallscheuer N."/>
            <person name="Jogler C."/>
            <person name="Lage O.M."/>
        </authorList>
    </citation>
    <scope>NUCLEOTIDE SEQUENCE</scope>
    <source>
        <strain evidence="2">M600PL45_2</strain>
    </source>
</reference>